<dbReference type="EMBL" id="GL983527">
    <property type="protein sequence ID" value="EGR33000.1"/>
    <property type="molecule type" value="Genomic_DNA"/>
</dbReference>
<dbReference type="SMART" id="SM00327">
    <property type="entry name" value="VWA"/>
    <property type="match status" value="1"/>
</dbReference>
<dbReference type="Gene3D" id="2.170.16.10">
    <property type="entry name" value="Hedgehog/Intein (Hint) domain"/>
    <property type="match status" value="1"/>
</dbReference>
<dbReference type="SUPFAM" id="SSF53300">
    <property type="entry name" value="vWA-like"/>
    <property type="match status" value="1"/>
</dbReference>
<dbReference type="RefSeq" id="XP_004036986.1">
    <property type="nucleotide sequence ID" value="XM_004036938.1"/>
</dbReference>
<feature type="coiled-coil region" evidence="1">
    <location>
        <begin position="368"/>
        <end position="417"/>
    </location>
</feature>
<keyword evidence="5" id="KW-1185">Reference proteome</keyword>
<dbReference type="Pfam" id="PF13519">
    <property type="entry name" value="VWA_2"/>
    <property type="match status" value="1"/>
</dbReference>
<dbReference type="PANTHER" id="PTHR10579">
    <property type="entry name" value="CALCIUM-ACTIVATED CHLORIDE CHANNEL REGULATOR"/>
    <property type="match status" value="1"/>
</dbReference>
<dbReference type="InterPro" id="IPR039510">
    <property type="entry name" value="Vint_dom"/>
</dbReference>
<organism evidence="4 5">
    <name type="scientific">Ichthyophthirius multifiliis</name>
    <name type="common">White spot disease agent</name>
    <name type="synonym">Ich</name>
    <dbReference type="NCBI Taxonomy" id="5932"/>
    <lineage>
        <taxon>Eukaryota</taxon>
        <taxon>Sar</taxon>
        <taxon>Alveolata</taxon>
        <taxon>Ciliophora</taxon>
        <taxon>Intramacronucleata</taxon>
        <taxon>Oligohymenophorea</taxon>
        <taxon>Hymenostomatida</taxon>
        <taxon>Ophryoglenina</taxon>
        <taxon>Ichthyophthirius</taxon>
    </lineage>
</organism>
<proteinExistence type="predicted"/>
<dbReference type="InterPro" id="IPR051266">
    <property type="entry name" value="CLCR"/>
</dbReference>
<dbReference type="GeneID" id="14909167"/>
<evidence type="ECO:0000259" key="3">
    <source>
        <dbReference type="PROSITE" id="PS50234"/>
    </source>
</evidence>
<reference evidence="4 5" key="1">
    <citation type="submission" date="2011-07" db="EMBL/GenBank/DDBJ databases">
        <authorList>
            <person name="Coyne R."/>
            <person name="Brami D."/>
            <person name="Johnson J."/>
            <person name="Hostetler J."/>
            <person name="Hannick L."/>
            <person name="Clark T."/>
            <person name="Cassidy-Hanley D."/>
            <person name="Inman J."/>
        </authorList>
    </citation>
    <scope>NUCLEOTIDE SEQUENCE [LARGE SCALE GENOMIC DNA]</scope>
    <source>
        <strain evidence="4 5">G5</strain>
    </source>
</reference>
<dbReference type="CDD" id="cd00081">
    <property type="entry name" value="Hint"/>
    <property type="match status" value="1"/>
</dbReference>
<dbReference type="Pfam" id="PF14624">
    <property type="entry name" value="Vwaint"/>
    <property type="match status" value="1"/>
</dbReference>
<gene>
    <name evidence="4" type="ORF">IMG5_064550</name>
</gene>
<dbReference type="Pfam" id="PF14623">
    <property type="entry name" value="Vint"/>
    <property type="match status" value="1"/>
</dbReference>
<dbReference type="AlphaFoldDB" id="G0QP70"/>
<dbReference type="OMA" id="WVFPVNA"/>
<evidence type="ECO:0000313" key="5">
    <source>
        <dbReference type="Proteomes" id="UP000008983"/>
    </source>
</evidence>
<dbReference type="InParanoid" id="G0QP70"/>
<evidence type="ECO:0000256" key="1">
    <source>
        <dbReference type="SAM" id="Coils"/>
    </source>
</evidence>
<feature type="region of interest" description="Disordered" evidence="2">
    <location>
        <begin position="501"/>
        <end position="527"/>
    </location>
</feature>
<name>G0QP70_ICHMU</name>
<dbReference type="eggNOG" id="ENOG502REND">
    <property type="taxonomic scope" value="Eukaryota"/>
</dbReference>
<dbReference type="Gene3D" id="3.40.50.410">
    <property type="entry name" value="von Willebrand factor, type A domain"/>
    <property type="match status" value="1"/>
</dbReference>
<dbReference type="InterPro" id="IPR032838">
    <property type="entry name" value="Vwaint_dom"/>
</dbReference>
<evidence type="ECO:0000313" key="4">
    <source>
        <dbReference type="EMBL" id="EGR33000.1"/>
    </source>
</evidence>
<feature type="compositionally biased region" description="Low complexity" evidence="2">
    <location>
        <begin position="513"/>
        <end position="527"/>
    </location>
</feature>
<dbReference type="Proteomes" id="UP000008983">
    <property type="component" value="Unassembled WGS sequence"/>
</dbReference>
<feature type="domain" description="VWFA" evidence="3">
    <location>
        <begin position="65"/>
        <end position="265"/>
    </location>
</feature>
<dbReference type="PROSITE" id="PS50234">
    <property type="entry name" value="VWFA"/>
    <property type="match status" value="1"/>
</dbReference>
<dbReference type="InterPro" id="IPR002035">
    <property type="entry name" value="VWF_A"/>
</dbReference>
<dbReference type="OrthoDB" id="426324at2759"/>
<dbReference type="SUPFAM" id="SSF51294">
    <property type="entry name" value="Hedgehog/intein (Hint) domain"/>
    <property type="match status" value="1"/>
</dbReference>
<sequence>MDDIEEQLKQLQLSIQNAPDDIKMAIQGKKQILQQGLVSISTTNKADYIRISIETPDLDERNPCDVVCVLDISGSMATEAQVKNATSDIKESHGLSYLDLLKHAVKTTITNLDEKDRFCLISYSDDARVEFKLDYMIEQNKNLAITATENLRDEGSTNIWAGLNCALDILKNNEIKSQHQAIILLTDGEPNVFPPSGLIPQLEKYKSKNKNLPQINTFALGKAINTDLLDSYANIGEGQYCFIPCPGFIGTIFVNSLSNILTTTVSKCELSINTLNGCKIEKILGGINLINNTTICMGDIKQGQPRDCLLKMKFPDGLREQSLPFMDLQVKYFDYKTQGLKIGEVKDVTLLQNEDPLIDASYCRLTFCERVKDAVQKMKDKKQEQAQKIIADLKLEFQDILKQLEDQENIIKDKEEKQYWLFRNRQAQKFIRNIIKDVEKEVTLAVKREESFKHWGQHFLPSLIHCHLKQQCNNFMDPGIQGYGGKFFQQIKDQVEETFLKLPPPKPSKKQQENNNQQQMQVKLNDQQQQQDQIDMNQYYNCGGGCFEGNCLVYMFDNSFVKVKDVRKGFKIKAQDGQIHTVIAVIKILFEHGQIPLVQLKEGLLITPRHPILINGKWIKPDQIEKAQLIKCDSVYNFVLDKGHNILINNVTCTTFGHGFKGENVHHDYFGTNKIISDLKKLKGFQNGFVEIYNKQFLRDQFSQKTYGLKDIE</sequence>
<accession>G0QP70</accession>
<keyword evidence="1" id="KW-0175">Coiled coil</keyword>
<protein>
    <submittedName>
        <fullName evidence="4">von willebrand factor type a domain protein</fullName>
    </submittedName>
</protein>
<dbReference type="InterPro" id="IPR036465">
    <property type="entry name" value="vWFA_dom_sf"/>
</dbReference>
<dbReference type="STRING" id="857967.G0QP70"/>
<dbReference type="PANTHER" id="PTHR10579:SF43">
    <property type="entry name" value="ZINC FINGER (C3HC4-TYPE RING FINGER) FAMILY PROTEIN"/>
    <property type="match status" value="1"/>
</dbReference>
<dbReference type="InterPro" id="IPR036844">
    <property type="entry name" value="Hint_dom_sf"/>
</dbReference>
<evidence type="ECO:0000256" key="2">
    <source>
        <dbReference type="SAM" id="MobiDB-lite"/>
    </source>
</evidence>